<evidence type="ECO:0000256" key="3">
    <source>
        <dbReference type="ARBA" id="ARBA00022737"/>
    </source>
</evidence>
<keyword evidence="7" id="KW-0238">DNA-binding</keyword>
<keyword evidence="9" id="KW-0539">Nucleus</keyword>
<dbReference type="Gene3D" id="3.30.160.60">
    <property type="entry name" value="Classic Zinc Finger"/>
    <property type="match status" value="6"/>
</dbReference>
<keyword evidence="5 11" id="KW-0862">Zinc</keyword>
<evidence type="ECO:0000256" key="10">
    <source>
        <dbReference type="PROSITE-ProRule" id="PRU00042"/>
    </source>
</evidence>
<dbReference type="PROSITE" id="PS50157">
    <property type="entry name" value="ZINC_FINGER_C2H2_2"/>
    <property type="match status" value="9"/>
</dbReference>
<feature type="domain" description="C2H2-type" evidence="12">
    <location>
        <begin position="296"/>
        <end position="323"/>
    </location>
</feature>
<dbReference type="InterPro" id="IPR036236">
    <property type="entry name" value="Znf_C2H2_sf"/>
</dbReference>
<dbReference type="SUPFAM" id="SSF57716">
    <property type="entry name" value="Glucocorticoid receptor-like (DNA-binding domain)"/>
    <property type="match status" value="1"/>
</dbReference>
<feature type="binding site" evidence="11">
    <location>
        <position position="66"/>
    </location>
    <ligand>
        <name>Zn(2+)</name>
        <dbReference type="ChEBI" id="CHEBI:29105"/>
    </ligand>
</feature>
<dbReference type="PANTHER" id="PTHR24379:SF121">
    <property type="entry name" value="C2H2-TYPE DOMAIN-CONTAINING PROTEIN"/>
    <property type="match status" value="1"/>
</dbReference>
<dbReference type="FunFam" id="3.30.160.60:FF:000325">
    <property type="entry name" value="ZFP90 zinc finger protein"/>
    <property type="match status" value="1"/>
</dbReference>
<feature type="domain" description="C2H2-type" evidence="12">
    <location>
        <begin position="214"/>
        <end position="236"/>
    </location>
</feature>
<feature type="binding site" evidence="11">
    <location>
        <position position="20"/>
    </location>
    <ligand>
        <name>Zn(2+)</name>
        <dbReference type="ChEBI" id="CHEBI:29105"/>
    </ligand>
</feature>
<feature type="binding site" evidence="11">
    <location>
        <position position="63"/>
    </location>
    <ligand>
        <name>Zn(2+)</name>
        <dbReference type="ChEBI" id="CHEBI:29105"/>
    </ligand>
</feature>
<keyword evidence="4 10" id="KW-0863">Zinc-finger</keyword>
<feature type="domain" description="C2H2-type" evidence="12">
    <location>
        <begin position="324"/>
        <end position="351"/>
    </location>
</feature>
<reference evidence="14 15" key="1">
    <citation type="journal article" date="2015" name="Nat. Commun.">
        <title>Outbred genome sequencing and CRISPR/Cas9 gene editing in butterflies.</title>
        <authorList>
            <person name="Li X."/>
            <person name="Fan D."/>
            <person name="Zhang W."/>
            <person name="Liu G."/>
            <person name="Zhang L."/>
            <person name="Zhao L."/>
            <person name="Fang X."/>
            <person name="Chen L."/>
            <person name="Dong Y."/>
            <person name="Chen Y."/>
            <person name="Ding Y."/>
            <person name="Zhao R."/>
            <person name="Feng M."/>
            <person name="Zhu Y."/>
            <person name="Feng Y."/>
            <person name="Jiang X."/>
            <person name="Zhu D."/>
            <person name="Xiang H."/>
            <person name="Feng X."/>
            <person name="Li S."/>
            <person name="Wang J."/>
            <person name="Zhang G."/>
            <person name="Kronforst M.R."/>
            <person name="Wang W."/>
        </authorList>
    </citation>
    <scope>NUCLEOTIDE SEQUENCE [LARGE SCALE GENOMIC DNA]</scope>
    <source>
        <strain evidence="14">Ya'a_city_454_Pm</strain>
        <tissue evidence="14">Whole body</tissue>
    </source>
</reference>
<organism evidence="14 15">
    <name type="scientific">Papilio machaon</name>
    <name type="common">Old World swallowtail butterfly</name>
    <dbReference type="NCBI Taxonomy" id="76193"/>
    <lineage>
        <taxon>Eukaryota</taxon>
        <taxon>Metazoa</taxon>
        <taxon>Ecdysozoa</taxon>
        <taxon>Arthropoda</taxon>
        <taxon>Hexapoda</taxon>
        <taxon>Insecta</taxon>
        <taxon>Pterygota</taxon>
        <taxon>Neoptera</taxon>
        <taxon>Endopterygota</taxon>
        <taxon>Lepidoptera</taxon>
        <taxon>Glossata</taxon>
        <taxon>Ditrysia</taxon>
        <taxon>Papilionoidea</taxon>
        <taxon>Papilionidae</taxon>
        <taxon>Papilioninae</taxon>
        <taxon>Papilio</taxon>
    </lineage>
</organism>
<dbReference type="InParanoid" id="A0A194QMD2"/>
<dbReference type="GO" id="GO:0003677">
    <property type="term" value="F:DNA binding"/>
    <property type="evidence" value="ECO:0007669"/>
    <property type="project" value="UniProtKB-KW"/>
</dbReference>
<proteinExistence type="predicted"/>
<evidence type="ECO:0000256" key="6">
    <source>
        <dbReference type="ARBA" id="ARBA00023015"/>
    </source>
</evidence>
<dbReference type="FunFam" id="3.30.160.60:FF:002343">
    <property type="entry name" value="Zinc finger protein 33A"/>
    <property type="match status" value="2"/>
</dbReference>
<evidence type="ECO:0000259" key="12">
    <source>
        <dbReference type="PROSITE" id="PS50157"/>
    </source>
</evidence>
<feature type="domain" description="C2H2-type" evidence="12">
    <location>
        <begin position="186"/>
        <end position="213"/>
    </location>
</feature>
<evidence type="ECO:0000256" key="9">
    <source>
        <dbReference type="ARBA" id="ARBA00023242"/>
    </source>
</evidence>
<dbReference type="EMBL" id="KQ461195">
    <property type="protein sequence ID" value="KPJ06698.1"/>
    <property type="molecule type" value="Genomic_DNA"/>
</dbReference>
<dbReference type="PANTHER" id="PTHR24379">
    <property type="entry name" value="KRAB AND ZINC FINGER DOMAIN-CONTAINING"/>
    <property type="match status" value="1"/>
</dbReference>
<dbReference type="SUPFAM" id="SSF57667">
    <property type="entry name" value="beta-beta-alpha zinc fingers"/>
    <property type="match status" value="4"/>
</dbReference>
<dbReference type="GO" id="GO:0008270">
    <property type="term" value="F:zinc ion binding"/>
    <property type="evidence" value="ECO:0007669"/>
    <property type="project" value="UniProtKB-UniRule"/>
</dbReference>
<dbReference type="InterPro" id="IPR013087">
    <property type="entry name" value="Znf_C2H2_type"/>
</dbReference>
<evidence type="ECO:0000256" key="5">
    <source>
        <dbReference type="ARBA" id="ARBA00022833"/>
    </source>
</evidence>
<dbReference type="PROSITE" id="PS00028">
    <property type="entry name" value="ZINC_FINGER_C2H2_1"/>
    <property type="match status" value="5"/>
</dbReference>
<dbReference type="GO" id="GO:0005634">
    <property type="term" value="C:nucleus"/>
    <property type="evidence" value="ECO:0007669"/>
    <property type="project" value="UniProtKB-SubCell"/>
</dbReference>
<keyword evidence="6" id="KW-0805">Transcription regulation</keyword>
<feature type="domain" description="C2H2-type" evidence="12">
    <location>
        <begin position="145"/>
        <end position="173"/>
    </location>
</feature>
<feature type="domain" description="C2H2-type" evidence="12">
    <location>
        <begin position="380"/>
        <end position="403"/>
    </location>
</feature>
<sequence>MGNPDSLLPTLKYLHACRICLGKGQHTLNLFSKNEEAIRIIDKILECFQIKLEFKKHLPSFICKKCIEDVTIAWKFREKCINFEKQFALYNKDVLETNATLLHSNDELEEIEVKEEFGPNEENVDLTNGTRVTGTSLMRTTENRLKCTYCNKTLKNEASLQKHKVSMHQKRKYLGNVTGFGANRRYHCTKCSYATPHSQTLINHMRTHNGERPYNCDCGKSFTQSSSLAAHKKTHSTITFFTCSVCGKQFKHAFSLKTHLHVHEIAQFSCDICNKLLKSKQSLQAHMQRHYNIHNYSCEDCGSTFVTSSELINHKKKHNVKKNVECHLCGYKTHAKKNLVIHLKRHAGEKSYKCDLCTLSFYTNGDLQRHKRVHTRDKPFMCPTCSQRFTHSTSLNKHMRSVHGIDYKWSDVKRKESKKMHLVIKKNNEANVKLNKTNDKYSKYFI</sequence>
<evidence type="ECO:0000256" key="11">
    <source>
        <dbReference type="PROSITE-ProRule" id="PRU01263"/>
    </source>
</evidence>
<evidence type="ECO:0000313" key="15">
    <source>
        <dbReference type="Proteomes" id="UP000053240"/>
    </source>
</evidence>
<feature type="domain" description="ZAD" evidence="13">
    <location>
        <begin position="15"/>
        <end position="90"/>
    </location>
</feature>
<feature type="domain" description="C2H2-type" evidence="12">
    <location>
        <begin position="352"/>
        <end position="379"/>
    </location>
</feature>
<feature type="domain" description="C2H2-type" evidence="12">
    <location>
        <begin position="241"/>
        <end position="263"/>
    </location>
</feature>
<evidence type="ECO:0000256" key="2">
    <source>
        <dbReference type="ARBA" id="ARBA00022723"/>
    </source>
</evidence>
<dbReference type="GO" id="GO:0006355">
    <property type="term" value="P:regulation of DNA-templated transcription"/>
    <property type="evidence" value="ECO:0007669"/>
    <property type="project" value="UniProtKB-ARBA"/>
</dbReference>
<keyword evidence="15" id="KW-1185">Reference proteome</keyword>
<dbReference type="InterPro" id="IPR012934">
    <property type="entry name" value="Znf_AD"/>
</dbReference>
<evidence type="ECO:0000256" key="8">
    <source>
        <dbReference type="ARBA" id="ARBA00023163"/>
    </source>
</evidence>
<evidence type="ECO:0000256" key="4">
    <source>
        <dbReference type="ARBA" id="ARBA00022771"/>
    </source>
</evidence>
<evidence type="ECO:0000256" key="1">
    <source>
        <dbReference type="ARBA" id="ARBA00004123"/>
    </source>
</evidence>
<name>A0A194QMD2_PAPMA</name>
<feature type="domain" description="C2H2-type" evidence="12">
    <location>
        <begin position="268"/>
        <end position="290"/>
    </location>
</feature>
<keyword evidence="8" id="KW-0804">Transcription</keyword>
<protein>
    <submittedName>
        <fullName evidence="14">Zinc finger protein 26</fullName>
    </submittedName>
</protein>
<feature type="binding site" evidence="11">
    <location>
        <position position="17"/>
    </location>
    <ligand>
        <name>Zn(2+)</name>
        <dbReference type="ChEBI" id="CHEBI:29105"/>
    </ligand>
</feature>
<evidence type="ECO:0000256" key="7">
    <source>
        <dbReference type="ARBA" id="ARBA00023125"/>
    </source>
</evidence>
<evidence type="ECO:0000259" key="13">
    <source>
        <dbReference type="PROSITE" id="PS51915"/>
    </source>
</evidence>
<dbReference type="Pfam" id="PF00096">
    <property type="entry name" value="zf-C2H2"/>
    <property type="match status" value="6"/>
</dbReference>
<evidence type="ECO:0000313" key="14">
    <source>
        <dbReference type="EMBL" id="KPJ06698.1"/>
    </source>
</evidence>
<dbReference type="AlphaFoldDB" id="A0A194QMD2"/>
<dbReference type="Gene3D" id="3.40.1800.20">
    <property type="match status" value="1"/>
</dbReference>
<dbReference type="Pfam" id="PF07776">
    <property type="entry name" value="zf-AD"/>
    <property type="match status" value="1"/>
</dbReference>
<dbReference type="SMART" id="SM00868">
    <property type="entry name" value="zf-AD"/>
    <property type="match status" value="1"/>
</dbReference>
<dbReference type="PROSITE" id="PS51915">
    <property type="entry name" value="ZAD"/>
    <property type="match status" value="1"/>
</dbReference>
<dbReference type="Pfam" id="PF12874">
    <property type="entry name" value="zf-met"/>
    <property type="match status" value="1"/>
</dbReference>
<accession>A0A194QMD2</accession>
<gene>
    <name evidence="14" type="ORF">RR48_11745</name>
</gene>
<dbReference type="SMART" id="SM00355">
    <property type="entry name" value="ZnF_C2H2"/>
    <property type="match status" value="9"/>
</dbReference>
<dbReference type="FunCoup" id="A0A194QMD2">
    <property type="interactions" value="121"/>
</dbReference>
<dbReference type="Proteomes" id="UP000053240">
    <property type="component" value="Unassembled WGS sequence"/>
</dbReference>
<comment type="subcellular location">
    <subcellularLocation>
        <location evidence="1">Nucleus</location>
    </subcellularLocation>
</comment>
<keyword evidence="3" id="KW-0677">Repeat</keyword>
<keyword evidence="2 11" id="KW-0479">Metal-binding</keyword>